<evidence type="ECO:0000256" key="2">
    <source>
        <dbReference type="ARBA" id="ARBA00022741"/>
    </source>
</evidence>
<dbReference type="InterPro" id="IPR027417">
    <property type="entry name" value="P-loop_NTPase"/>
</dbReference>
<evidence type="ECO:0000256" key="3">
    <source>
        <dbReference type="ARBA" id="ARBA00022771"/>
    </source>
</evidence>
<dbReference type="SMART" id="SM00487">
    <property type="entry name" value="DEXDc"/>
    <property type="match status" value="1"/>
</dbReference>
<dbReference type="PROSITE" id="PS50089">
    <property type="entry name" value="ZF_RING_2"/>
    <property type="match status" value="1"/>
</dbReference>
<dbReference type="Pfam" id="PF13639">
    <property type="entry name" value="zf-RING_2"/>
    <property type="match status" value="1"/>
</dbReference>
<dbReference type="Gene3D" id="3.40.50.300">
    <property type="entry name" value="P-loop containing nucleotide triphosphate hydrolases"/>
    <property type="match status" value="1"/>
</dbReference>
<keyword evidence="3 7" id="KW-0863">Zinc-finger</keyword>
<dbReference type="InterPro" id="IPR049730">
    <property type="entry name" value="SNF2/RAD54-like_C"/>
</dbReference>
<evidence type="ECO:0000256" key="8">
    <source>
        <dbReference type="SAM" id="MobiDB-lite"/>
    </source>
</evidence>
<dbReference type="PROSITE" id="PS00518">
    <property type="entry name" value="ZF_RING_1"/>
    <property type="match status" value="1"/>
</dbReference>
<feature type="region of interest" description="Disordered" evidence="8">
    <location>
        <begin position="1183"/>
        <end position="1208"/>
    </location>
</feature>
<dbReference type="Gene3D" id="3.40.50.10810">
    <property type="entry name" value="Tandem AAA-ATPase domain"/>
    <property type="match status" value="1"/>
</dbReference>
<dbReference type="GO" id="GO:0008270">
    <property type="term" value="F:zinc ion binding"/>
    <property type="evidence" value="ECO:0007669"/>
    <property type="project" value="UniProtKB-KW"/>
</dbReference>
<keyword evidence="6" id="KW-0067">ATP-binding</keyword>
<evidence type="ECO:0000313" key="12">
    <source>
        <dbReference type="EMBL" id="KAJ4388987.1"/>
    </source>
</evidence>
<evidence type="ECO:0000259" key="9">
    <source>
        <dbReference type="PROSITE" id="PS50089"/>
    </source>
</evidence>
<dbReference type="PANTHER" id="PTHR45865:SF1">
    <property type="entry name" value="E3 UBIQUITIN-PROTEIN LIGASE SHPRH"/>
    <property type="match status" value="1"/>
</dbReference>
<feature type="domain" description="Helicase ATP-binding" evidence="10">
    <location>
        <begin position="328"/>
        <end position="532"/>
    </location>
</feature>
<proteinExistence type="predicted"/>
<dbReference type="GO" id="GO:0005634">
    <property type="term" value="C:nucleus"/>
    <property type="evidence" value="ECO:0007669"/>
    <property type="project" value="TreeGrafter"/>
</dbReference>
<evidence type="ECO:0000256" key="6">
    <source>
        <dbReference type="ARBA" id="ARBA00022840"/>
    </source>
</evidence>
<dbReference type="OrthoDB" id="5330228at2759"/>
<dbReference type="InterPro" id="IPR059033">
    <property type="entry name" value="C144_05_dom"/>
</dbReference>
<evidence type="ECO:0000256" key="7">
    <source>
        <dbReference type="PROSITE-ProRule" id="PRU00175"/>
    </source>
</evidence>
<dbReference type="InterPro" id="IPR052583">
    <property type="entry name" value="ATP-helicase/E3_Ub-Ligase"/>
</dbReference>
<dbReference type="GO" id="GO:0000209">
    <property type="term" value="P:protein polyubiquitination"/>
    <property type="evidence" value="ECO:0007669"/>
    <property type="project" value="TreeGrafter"/>
</dbReference>
<feature type="domain" description="RING-type" evidence="9">
    <location>
        <begin position="1124"/>
        <end position="1162"/>
    </location>
</feature>
<evidence type="ECO:0000256" key="4">
    <source>
        <dbReference type="ARBA" id="ARBA00022801"/>
    </source>
</evidence>
<organism evidence="12 13">
    <name type="scientific">Gnomoniopsis smithogilvyi</name>
    <dbReference type="NCBI Taxonomy" id="1191159"/>
    <lineage>
        <taxon>Eukaryota</taxon>
        <taxon>Fungi</taxon>
        <taxon>Dikarya</taxon>
        <taxon>Ascomycota</taxon>
        <taxon>Pezizomycotina</taxon>
        <taxon>Sordariomycetes</taxon>
        <taxon>Sordariomycetidae</taxon>
        <taxon>Diaporthales</taxon>
        <taxon>Gnomoniaceae</taxon>
        <taxon>Gnomoniopsis</taxon>
    </lineage>
</organism>
<dbReference type="GO" id="GO:0016787">
    <property type="term" value="F:hydrolase activity"/>
    <property type="evidence" value="ECO:0007669"/>
    <property type="project" value="UniProtKB-KW"/>
</dbReference>
<dbReference type="PANTHER" id="PTHR45865">
    <property type="entry name" value="E3 UBIQUITIN-PROTEIN LIGASE SHPRH FAMILY MEMBER"/>
    <property type="match status" value="1"/>
</dbReference>
<dbReference type="InterPro" id="IPR001650">
    <property type="entry name" value="Helicase_C-like"/>
</dbReference>
<keyword evidence="5" id="KW-0862">Zinc</keyword>
<dbReference type="PROSITE" id="PS51194">
    <property type="entry name" value="HELICASE_CTER"/>
    <property type="match status" value="1"/>
</dbReference>
<dbReference type="Pfam" id="PF00176">
    <property type="entry name" value="SNF2-rel_dom"/>
    <property type="match status" value="1"/>
</dbReference>
<dbReference type="InterPro" id="IPR017907">
    <property type="entry name" value="Znf_RING_CS"/>
</dbReference>
<evidence type="ECO:0000313" key="13">
    <source>
        <dbReference type="Proteomes" id="UP001140453"/>
    </source>
</evidence>
<dbReference type="InterPro" id="IPR014001">
    <property type="entry name" value="Helicase_ATP-bd"/>
</dbReference>
<keyword evidence="1" id="KW-0479">Metal-binding</keyword>
<evidence type="ECO:0000256" key="1">
    <source>
        <dbReference type="ARBA" id="ARBA00022723"/>
    </source>
</evidence>
<dbReference type="Gene3D" id="3.30.40.10">
    <property type="entry name" value="Zinc/RING finger domain, C3HC4 (zinc finger)"/>
    <property type="match status" value="1"/>
</dbReference>
<dbReference type="SUPFAM" id="SSF57850">
    <property type="entry name" value="RING/U-box"/>
    <property type="match status" value="1"/>
</dbReference>
<evidence type="ECO:0000256" key="5">
    <source>
        <dbReference type="ARBA" id="ARBA00022833"/>
    </source>
</evidence>
<feature type="region of interest" description="Disordered" evidence="8">
    <location>
        <begin position="733"/>
        <end position="756"/>
    </location>
</feature>
<feature type="region of interest" description="Disordered" evidence="8">
    <location>
        <begin position="1380"/>
        <end position="1399"/>
    </location>
</feature>
<dbReference type="InterPro" id="IPR013083">
    <property type="entry name" value="Znf_RING/FYVE/PHD"/>
</dbReference>
<dbReference type="GO" id="GO:0005524">
    <property type="term" value="F:ATP binding"/>
    <property type="evidence" value="ECO:0007669"/>
    <property type="project" value="InterPro"/>
</dbReference>
<evidence type="ECO:0000259" key="11">
    <source>
        <dbReference type="PROSITE" id="PS51194"/>
    </source>
</evidence>
<keyword evidence="13" id="KW-1185">Reference proteome</keyword>
<evidence type="ECO:0000259" key="10">
    <source>
        <dbReference type="PROSITE" id="PS51192"/>
    </source>
</evidence>
<name>A0A9W9CVQ9_9PEZI</name>
<keyword evidence="2" id="KW-0547">Nucleotide-binding</keyword>
<dbReference type="CDD" id="cd18793">
    <property type="entry name" value="SF2_C_SNF"/>
    <property type="match status" value="1"/>
</dbReference>
<dbReference type="InterPro" id="IPR000330">
    <property type="entry name" value="SNF2_N"/>
</dbReference>
<gene>
    <name evidence="12" type="ORF">N0V93_006449</name>
</gene>
<dbReference type="InterPro" id="IPR038718">
    <property type="entry name" value="SNF2-like_sf"/>
</dbReference>
<dbReference type="PROSITE" id="PS51192">
    <property type="entry name" value="HELICASE_ATP_BIND_1"/>
    <property type="match status" value="1"/>
</dbReference>
<dbReference type="Proteomes" id="UP001140453">
    <property type="component" value="Unassembled WGS sequence"/>
</dbReference>
<feature type="domain" description="Helicase C-terminal" evidence="11">
    <location>
        <begin position="1242"/>
        <end position="1401"/>
    </location>
</feature>
<comment type="caution">
    <text evidence="12">The sequence shown here is derived from an EMBL/GenBank/DDBJ whole genome shotgun (WGS) entry which is preliminary data.</text>
</comment>
<keyword evidence="4" id="KW-0378">Hydrolase</keyword>
<sequence>MGGRKAVGKRSQQVQVNTVNCPLNEPLPHPVLDYFQRHTHSFESEHPAKRRKTETAPSLDSVTILRDDLIIRRPTSGELDAFSLSNLQTALRFELRDLVDPESDADSTSHLLSISTRPSSKQEPFCMTFPLSQEDVAHSIPSILRARDTFWSNPNVEDCCWIMVDGAVDSGNVTTTLTLTFKVRWNISTNTYVSPLSSYQRKFRKEMLAKAYPDLFKTTDKRSNPCSPQAFYEAAHVPDLNDTPPETMSAVGLTAKLYPFQRRAVKWMLSREGVEWSQDGNGNSVTKVIGPRRFDAPSSFIEMKDADGRVCHISPLLGKVTTELGSIQDVEKNLKGGILSEEMGLGKTVELLALFALHPRPPSPPEVFDYYLGEQVKTTHATLIVAPSSLTKQWLSELEKHAPGLHVMHYHGLSQSSREHTDKANSLIEKLRSHDVVVTTYSVLTSELDYAMGEPDRARRAPRKYHRPRSPLIQIRWWRVCMDEAQMIESGVSKSATLARLLPRVNAWGVTGTPVKDSVEDLRGLLLFLRYEPFASNIHAWNTLVQSHEDGFKRLFSEISLRHSKRLVRHEIDIPPQKRYIITMPFTTVEEQHYQTLFKQVIDACGLSPTGEPLRDDWDPDDPWVLERMRAALDRLRQTALHPEVGSRNRRALGHRNGPMRTLAEMLDVLIDQSEASIRTDQRSLLSAKLTRGQMMENSPRVKTALEIWEGVLKTSSNIVEECRKNLKREIKQAKASKPEANLSDSEDASDDETYAGRVGEARRRLRSALEIQHKATFFCANAFFQIKSNQDMTEPDSVEFQELDRLETEGYEQAKGLRREILEESRRKALKLMKKISISASEQSFVTIPEYQALSPKGLESRSIAESITALAAELNDQAAQLDDWREHVIQLLLKPLVDEEAESEITGEEYEDSTKLMEEIVVYTQILRTAIADRQEALTGEVNKLVEHEAKMSLRAAKENEGPFPEKLIELFQVRQQVKPKSRRSELRNNSVKASLFELRAASSKLRNDVNNGSGRAKVELEIIMEHLNTTQQQLTKQSKIAAALDQELDLFTTTMNARVEFYRQLQSVSDMLKPYEGPTGDAHEKLLLKQEETLTTRLDTAQARHRYLLNEKEATGDSRMCVICREEFNKGILAVCGHQFCKECIIQWHQAHHNCPVCKRHLKQANLYDITYKPLALKVHTESTGPGPSPEKPKANDNSAGVEAKTKSSSIYTEFSAEKLNEIRNINLDGPAFTTKVDNLARHLIWLRENDPGAKSIVFSQYTDFLSVLGLAFRRHGIGFTSFDKPTGTTDFKEDPSVEVFLLHARAHSSGLNLTNAAHVFLCEPLINTAIELQAIARVHRIGQEQETTVWLYIVDGTVEESIYKLSVRRRMKHLNASPEEGNVKGKGKTSTSTPDLADDAIEAANSIELEQANLSKLMGKGKTQGEAVEKGDLWECLFGHLDNANNETRNPAPALRGFLAAEAAERRQV</sequence>
<feature type="compositionally biased region" description="Acidic residues" evidence="8">
    <location>
        <begin position="745"/>
        <end position="754"/>
    </location>
</feature>
<reference evidence="12" key="1">
    <citation type="submission" date="2022-10" db="EMBL/GenBank/DDBJ databases">
        <title>Tapping the CABI collections for fungal endophytes: first genome assemblies for Collariella, Neodidymelliopsis, Ascochyta clinopodiicola, Didymella pomorum, Didymosphaeria variabile, Neocosmospora piperis and Neocucurbitaria cava.</title>
        <authorList>
            <person name="Hill R."/>
        </authorList>
    </citation>
    <scope>NUCLEOTIDE SEQUENCE</scope>
    <source>
        <strain evidence="12">IMI 355082</strain>
    </source>
</reference>
<dbReference type="SMART" id="SM00184">
    <property type="entry name" value="RING"/>
    <property type="match status" value="1"/>
</dbReference>
<dbReference type="CDD" id="cd18070">
    <property type="entry name" value="DEXQc_SHPRH"/>
    <property type="match status" value="1"/>
</dbReference>
<accession>A0A9W9CVQ9</accession>
<dbReference type="Pfam" id="PF26021">
    <property type="entry name" value="Ferritin_C144_05"/>
    <property type="match status" value="1"/>
</dbReference>
<dbReference type="SUPFAM" id="SSF52540">
    <property type="entry name" value="P-loop containing nucleoside triphosphate hydrolases"/>
    <property type="match status" value="2"/>
</dbReference>
<dbReference type="GO" id="GO:0061630">
    <property type="term" value="F:ubiquitin protein ligase activity"/>
    <property type="evidence" value="ECO:0007669"/>
    <property type="project" value="TreeGrafter"/>
</dbReference>
<dbReference type="Pfam" id="PF00271">
    <property type="entry name" value="Helicase_C"/>
    <property type="match status" value="1"/>
</dbReference>
<protein>
    <submittedName>
        <fullName evidence="12">Uncharacterized protein</fullName>
    </submittedName>
</protein>
<dbReference type="InterPro" id="IPR001841">
    <property type="entry name" value="Znf_RING"/>
</dbReference>
<dbReference type="EMBL" id="JAPEVB010000004">
    <property type="protein sequence ID" value="KAJ4388987.1"/>
    <property type="molecule type" value="Genomic_DNA"/>
</dbReference>
<dbReference type="FunFam" id="3.40.50.10810:FF:000059">
    <property type="entry name" value="SNF2 family helicase/ATPase, putative"/>
    <property type="match status" value="1"/>
</dbReference>
<dbReference type="GO" id="GO:0006974">
    <property type="term" value="P:DNA damage response"/>
    <property type="evidence" value="ECO:0007669"/>
    <property type="project" value="TreeGrafter"/>
</dbReference>